<comment type="caution">
    <text evidence="3">The sequence shown here is derived from an EMBL/GenBank/DDBJ whole genome shotgun (WGS) entry which is preliminary data.</text>
</comment>
<name>A0A7J7IG83_9RHOD</name>
<feature type="transmembrane region" description="Helical" evidence="2">
    <location>
        <begin position="52"/>
        <end position="76"/>
    </location>
</feature>
<evidence type="ECO:0000313" key="3">
    <source>
        <dbReference type="EMBL" id="KAF6002116.1"/>
    </source>
</evidence>
<evidence type="ECO:0008006" key="5">
    <source>
        <dbReference type="Google" id="ProtNLM"/>
    </source>
</evidence>
<keyword evidence="2" id="KW-0812">Transmembrane</keyword>
<keyword evidence="2" id="KW-1133">Transmembrane helix</keyword>
<sequence>MDVFTWCYGFKVLLYLLVDGLALALTVMIAQHSRDATDTTCRMFSVSVVCPFAEVAGIVTVPIISFLAASTLLVLMRCFRWTPSESRVALLDLVGHVFMIPPWFSLCVMTSATSVGLAFCSASVSDTCLRARALIALSWTILGTLLLSALLGVLVDVRKRRPVTHDANDARRPVATRDPCSRRPMEPERLESDTQFAKPNMAGVRVLVVQTVERLDSSTPFANV</sequence>
<dbReference type="EMBL" id="VWRR01000011">
    <property type="protein sequence ID" value="KAF6002116.1"/>
    <property type="molecule type" value="Genomic_DNA"/>
</dbReference>
<organism evidence="3 4">
    <name type="scientific">Cyanidiococcus yangmingshanensis</name>
    <dbReference type="NCBI Taxonomy" id="2690220"/>
    <lineage>
        <taxon>Eukaryota</taxon>
        <taxon>Rhodophyta</taxon>
        <taxon>Bangiophyceae</taxon>
        <taxon>Cyanidiales</taxon>
        <taxon>Cyanidiaceae</taxon>
        <taxon>Cyanidiococcus</taxon>
    </lineage>
</organism>
<evidence type="ECO:0000256" key="1">
    <source>
        <dbReference type="SAM" id="MobiDB-lite"/>
    </source>
</evidence>
<feature type="transmembrane region" description="Helical" evidence="2">
    <location>
        <begin position="12"/>
        <end position="32"/>
    </location>
</feature>
<feature type="compositionally biased region" description="Basic and acidic residues" evidence="1">
    <location>
        <begin position="179"/>
        <end position="192"/>
    </location>
</feature>
<accession>A0A7J7IG83</accession>
<evidence type="ECO:0000256" key="2">
    <source>
        <dbReference type="SAM" id="Phobius"/>
    </source>
</evidence>
<dbReference type="AlphaFoldDB" id="A0A7J7IG83"/>
<evidence type="ECO:0000313" key="4">
    <source>
        <dbReference type="Proteomes" id="UP000530660"/>
    </source>
</evidence>
<proteinExistence type="predicted"/>
<dbReference type="Proteomes" id="UP000530660">
    <property type="component" value="Unassembled WGS sequence"/>
</dbReference>
<keyword evidence="4" id="KW-1185">Reference proteome</keyword>
<feature type="transmembrane region" description="Helical" evidence="2">
    <location>
        <begin position="133"/>
        <end position="155"/>
    </location>
</feature>
<keyword evidence="2" id="KW-0472">Membrane</keyword>
<protein>
    <recommendedName>
        <fullName evidence="5">Transmembrane protein</fullName>
    </recommendedName>
</protein>
<reference evidence="3 4" key="1">
    <citation type="journal article" date="2020" name="J. Phycol.">
        <title>Comparative genome analysis reveals Cyanidiococcus gen. nov., a new extremophilic red algal genus sister to Cyanidioschyzon (Cyanidioschyzonaceae, Rhodophyta).</title>
        <authorList>
            <person name="Liu S.-L."/>
            <person name="Chiang Y.-R."/>
            <person name="Yoon H.S."/>
            <person name="Fu H.-Y."/>
        </authorList>
    </citation>
    <scope>NUCLEOTIDE SEQUENCE [LARGE SCALE GENOMIC DNA]</scope>
    <source>
        <strain evidence="3 4">THAL066</strain>
    </source>
</reference>
<feature type="transmembrane region" description="Helical" evidence="2">
    <location>
        <begin position="88"/>
        <end position="113"/>
    </location>
</feature>
<feature type="region of interest" description="Disordered" evidence="1">
    <location>
        <begin position="166"/>
        <end position="192"/>
    </location>
</feature>
<gene>
    <name evidence="3" type="ORF">F1559_000720</name>
</gene>